<evidence type="ECO:0000313" key="6">
    <source>
        <dbReference type="WBParaSite" id="BXY_0473200.1"/>
    </source>
</evidence>
<evidence type="ECO:0000256" key="1">
    <source>
        <dbReference type="SAM" id="MobiDB-lite"/>
    </source>
</evidence>
<evidence type="ECO:0000313" key="2">
    <source>
        <dbReference type="EMBL" id="CAD5219115.1"/>
    </source>
</evidence>
<dbReference type="EMBL" id="CAJFCV020000003">
    <property type="protein sequence ID" value="CAG9104082.1"/>
    <property type="molecule type" value="Genomic_DNA"/>
</dbReference>
<sequence length="349" mass="40229">MTAILSFLCSEPLVSSCAARRTADSSDENYLLDSDSWDLCTESTSKEYEKVLARSPTVWSEDSGKGEGQKRRHRLRRIMNIFGSALNPLKWSREWSTDSVDSGYHGAYHPHRPGQVGPSRTVSFADRPSARYRILSETENSSDEDSEVQHFAIVDIVPGKKPRWISDATRLEERSRWTNDKKPHSFDSTLQRRRSLSAQRTCRLNRRAYSLNRVMELDAAVRRNEYAAKMAKRPESSYIENSTHLYRDYSDYKEPIFYSNGDDETYGEVELHDQDPLPWNHPSRPFNRSENNAPPRPPKPSTLNPETAHYTNEIMAPPRPPKRISTTVVMSSQSTQPRLLRRQKHTEIL</sequence>
<protein>
    <submittedName>
        <fullName evidence="2">(pine wood nematode) hypothetical protein</fullName>
    </submittedName>
</protein>
<feature type="region of interest" description="Disordered" evidence="1">
    <location>
        <begin position="261"/>
        <end position="349"/>
    </location>
</feature>
<reference evidence="3" key="2">
    <citation type="submission" date="2020-08" db="EMBL/GenBank/DDBJ databases">
        <authorList>
            <person name="Kikuchi T."/>
        </authorList>
    </citation>
    <scope>NUCLEOTIDE SEQUENCE</scope>
    <source>
        <strain evidence="2">Ka4C1</strain>
    </source>
</reference>
<keyword evidence="5" id="KW-1185">Reference proteome</keyword>
<name>A0A1I7RVH1_BURXY</name>
<dbReference type="Proteomes" id="UP000582659">
    <property type="component" value="Unassembled WGS sequence"/>
</dbReference>
<feature type="region of interest" description="Disordered" evidence="1">
    <location>
        <begin position="175"/>
        <end position="198"/>
    </location>
</feature>
<gene>
    <name evidence="2" type="ORF">BXYJ_LOCUS5517</name>
</gene>
<reference evidence="6" key="1">
    <citation type="submission" date="2016-11" db="UniProtKB">
        <authorList>
            <consortium name="WormBaseParasite"/>
        </authorList>
    </citation>
    <scope>IDENTIFICATION</scope>
</reference>
<organism evidence="4 6">
    <name type="scientific">Bursaphelenchus xylophilus</name>
    <name type="common">Pinewood nematode worm</name>
    <name type="synonym">Aphelenchoides xylophilus</name>
    <dbReference type="NCBI Taxonomy" id="6326"/>
    <lineage>
        <taxon>Eukaryota</taxon>
        <taxon>Metazoa</taxon>
        <taxon>Ecdysozoa</taxon>
        <taxon>Nematoda</taxon>
        <taxon>Chromadorea</taxon>
        <taxon>Rhabditida</taxon>
        <taxon>Tylenchina</taxon>
        <taxon>Tylenchomorpha</taxon>
        <taxon>Aphelenchoidea</taxon>
        <taxon>Aphelenchoididae</taxon>
        <taxon>Bursaphelenchus</taxon>
    </lineage>
</organism>
<dbReference type="Proteomes" id="UP000659654">
    <property type="component" value="Unassembled WGS sequence"/>
</dbReference>
<feature type="compositionally biased region" description="Basic residues" evidence="1">
    <location>
        <begin position="339"/>
        <end position="349"/>
    </location>
</feature>
<dbReference type="EMBL" id="CAJFDI010000003">
    <property type="protein sequence ID" value="CAD5219115.1"/>
    <property type="molecule type" value="Genomic_DNA"/>
</dbReference>
<feature type="compositionally biased region" description="Low complexity" evidence="1">
    <location>
        <begin position="325"/>
        <end position="336"/>
    </location>
</feature>
<dbReference type="OrthoDB" id="5822663at2759"/>
<dbReference type="Proteomes" id="UP000095284">
    <property type="component" value="Unplaced"/>
</dbReference>
<dbReference type="WBParaSite" id="BXY_0473200.1">
    <property type="protein sequence ID" value="BXY_0473200.1"/>
    <property type="gene ID" value="BXY_0473200"/>
</dbReference>
<evidence type="ECO:0000313" key="3">
    <source>
        <dbReference type="EMBL" id="CAG9104082.1"/>
    </source>
</evidence>
<accession>A0A1I7RVH1</accession>
<feature type="compositionally biased region" description="Basic and acidic residues" evidence="1">
    <location>
        <begin position="175"/>
        <end position="185"/>
    </location>
</feature>
<evidence type="ECO:0000313" key="4">
    <source>
        <dbReference type="Proteomes" id="UP000095284"/>
    </source>
</evidence>
<proteinExistence type="predicted"/>
<evidence type="ECO:0000313" key="5">
    <source>
        <dbReference type="Proteomes" id="UP000659654"/>
    </source>
</evidence>
<dbReference type="AlphaFoldDB" id="A0A1I7RVH1"/>